<dbReference type="PANTHER" id="PTHR42839:SF2">
    <property type="entry name" value="ISOCHORISMATE SYNTHASE ENTC"/>
    <property type="match status" value="1"/>
</dbReference>
<proteinExistence type="inferred from homology"/>
<evidence type="ECO:0000256" key="4">
    <source>
        <dbReference type="ARBA" id="ARBA00023235"/>
    </source>
</evidence>
<evidence type="ECO:0000313" key="7">
    <source>
        <dbReference type="EMBL" id="SDO95945.1"/>
    </source>
</evidence>
<gene>
    <name evidence="7" type="ORF">SAMN04515671_2480</name>
</gene>
<dbReference type="InterPro" id="IPR019999">
    <property type="entry name" value="Anth_synth_I-like"/>
</dbReference>
<keyword evidence="4" id="KW-0413">Isomerase</keyword>
<feature type="domain" description="Chorismate-utilising enzyme C-terminal" evidence="6">
    <location>
        <begin position="170"/>
        <end position="415"/>
    </location>
</feature>
<dbReference type="PANTHER" id="PTHR42839">
    <property type="entry name" value="ISOCHORISMATE SYNTHASE ENTC"/>
    <property type="match status" value="1"/>
</dbReference>
<dbReference type="AlphaFoldDB" id="A0A1H0NTZ7"/>
<protein>
    <recommendedName>
        <fullName evidence="3">isochorismate synthase</fullName>
        <ecNumber evidence="3">5.4.4.2</ecNumber>
    </recommendedName>
    <alternativeName>
        <fullName evidence="5">Isochorismate mutase</fullName>
    </alternativeName>
</protein>
<accession>A0A1H0NTZ7</accession>
<evidence type="ECO:0000313" key="8">
    <source>
        <dbReference type="Proteomes" id="UP000198741"/>
    </source>
</evidence>
<dbReference type="EMBL" id="LT629710">
    <property type="protein sequence ID" value="SDO95945.1"/>
    <property type="molecule type" value="Genomic_DNA"/>
</dbReference>
<organism evidence="7 8">
    <name type="scientific">Nakamurella panacisegetis</name>
    <dbReference type="NCBI Taxonomy" id="1090615"/>
    <lineage>
        <taxon>Bacteria</taxon>
        <taxon>Bacillati</taxon>
        <taxon>Actinomycetota</taxon>
        <taxon>Actinomycetes</taxon>
        <taxon>Nakamurellales</taxon>
        <taxon>Nakamurellaceae</taxon>
        <taxon>Nakamurella</taxon>
    </lineage>
</organism>
<dbReference type="PRINTS" id="PR00095">
    <property type="entry name" value="ANTSNTHASEI"/>
</dbReference>
<comment type="catalytic activity">
    <reaction evidence="1">
        <text>chorismate = isochorismate</text>
        <dbReference type="Rhea" id="RHEA:18985"/>
        <dbReference type="ChEBI" id="CHEBI:29748"/>
        <dbReference type="ChEBI" id="CHEBI:29780"/>
        <dbReference type="EC" id="5.4.4.2"/>
    </reaction>
</comment>
<dbReference type="GO" id="GO:0008909">
    <property type="term" value="F:isochorismate synthase activity"/>
    <property type="evidence" value="ECO:0007669"/>
    <property type="project" value="UniProtKB-EC"/>
</dbReference>
<reference evidence="7 8" key="1">
    <citation type="submission" date="2016-10" db="EMBL/GenBank/DDBJ databases">
        <authorList>
            <person name="de Groot N.N."/>
        </authorList>
    </citation>
    <scope>NUCLEOTIDE SEQUENCE [LARGE SCALE GENOMIC DNA]</scope>
    <source>
        <strain evidence="8">P4-7,KCTC 19426,CECT 7604</strain>
    </source>
</reference>
<evidence type="ECO:0000256" key="2">
    <source>
        <dbReference type="ARBA" id="ARBA00005297"/>
    </source>
</evidence>
<dbReference type="SUPFAM" id="SSF56322">
    <property type="entry name" value="ADC synthase"/>
    <property type="match status" value="1"/>
</dbReference>
<keyword evidence="8" id="KW-1185">Reference proteome</keyword>
<name>A0A1H0NTZ7_9ACTN</name>
<sequence>MATASLSAPRDRRGLPWTIVSASPAAPAQVRATTRRLAEPVDLVAALPAARGGVSFLQDGEGLVGWGEHSRMTAKGPEAASEIRAWFDAVVADLAVSDEVGVPGSGPIAFVSLGFDDSDESVAIVPSVVIGVRSGIAFSTVIGAGGLTERSAVEAPGRISYCDASLSVAGFTSAVRAATERIGRGELDKVVLAHDLEAIAEHEIDERYLLRELAAAYPSCWTYAVAGLVGASPEMLIRRIDGAVTSRVLAGTAWAEHAGDAVAADLMVSRKDLAEHAFAVDSVARVLRDVVTELEVPDGPHPLPLANLTHLATDITGHLPATGPSALEVAAMLHPTAAVGGTPTALARQVIRELEPAPRGRYAAPVGWLDAHGDGEFAIALRCAMVSGHTVRMIAGCGIVADSDPTTEAREAQVKMVPIRDALEAQR</sequence>
<dbReference type="STRING" id="1090615.SAMN04515671_2480"/>
<dbReference type="Proteomes" id="UP000198741">
    <property type="component" value="Chromosome I"/>
</dbReference>
<evidence type="ECO:0000256" key="1">
    <source>
        <dbReference type="ARBA" id="ARBA00000799"/>
    </source>
</evidence>
<evidence type="ECO:0000256" key="3">
    <source>
        <dbReference type="ARBA" id="ARBA00012824"/>
    </source>
</evidence>
<dbReference type="EC" id="5.4.4.2" evidence="3"/>
<comment type="similarity">
    <text evidence="2">Belongs to the isochorismate synthase family.</text>
</comment>
<dbReference type="InterPro" id="IPR015890">
    <property type="entry name" value="Chorismate_C"/>
</dbReference>
<dbReference type="Pfam" id="PF00425">
    <property type="entry name" value="Chorismate_bind"/>
    <property type="match status" value="1"/>
</dbReference>
<evidence type="ECO:0000256" key="5">
    <source>
        <dbReference type="ARBA" id="ARBA00041564"/>
    </source>
</evidence>
<dbReference type="InterPro" id="IPR004561">
    <property type="entry name" value="IsoChor_synthase"/>
</dbReference>
<dbReference type="NCBIfam" id="TIGR00543">
    <property type="entry name" value="isochor_syn"/>
    <property type="match status" value="1"/>
</dbReference>
<evidence type="ECO:0000259" key="6">
    <source>
        <dbReference type="Pfam" id="PF00425"/>
    </source>
</evidence>
<dbReference type="InterPro" id="IPR005801">
    <property type="entry name" value="ADC_synthase"/>
</dbReference>
<dbReference type="Gene3D" id="3.60.120.10">
    <property type="entry name" value="Anthranilate synthase"/>
    <property type="match status" value="1"/>
</dbReference>